<dbReference type="Proteomes" id="UP000185728">
    <property type="component" value="Unassembled WGS sequence"/>
</dbReference>
<dbReference type="RefSeq" id="WP_076454005.1">
    <property type="nucleotide sequence ID" value="NZ_FTOB01000002.1"/>
</dbReference>
<comment type="caution">
    <text evidence="1">The sequence shown here is derived from an EMBL/GenBank/DDBJ whole genome shotgun (WGS) entry which is preliminary data.</text>
</comment>
<keyword evidence="2" id="KW-1185">Reference proteome</keyword>
<dbReference type="EMBL" id="FTOB01000002">
    <property type="protein sequence ID" value="SIS48071.1"/>
    <property type="molecule type" value="Genomic_DNA"/>
</dbReference>
<gene>
    <name evidence="1" type="ORF">SAMN05421766_102211</name>
</gene>
<evidence type="ECO:0000313" key="2">
    <source>
        <dbReference type="Proteomes" id="UP000185728"/>
    </source>
</evidence>
<evidence type="ECO:0000313" key="1">
    <source>
        <dbReference type="EMBL" id="SIS48071.1"/>
    </source>
</evidence>
<accession>A0ABY1KPD3</accession>
<sequence length="163" mass="19349">MKIQVKEKTDYLSEDNWFEQIVNSLNNLNCELYVKGLTKLKQSEQKVKVQNLQNYILEHLKEYHSDFKWRTEFQVSEARDAIDIFGEKNNEILIIELDKWRADQVAKKLISRTAIMIDKKIGFISLCYAGTEKMNKNECLKFFRYGKTILSKLNNYYCGMIIE</sequence>
<proteinExistence type="predicted"/>
<protein>
    <submittedName>
        <fullName evidence="1">Uncharacterized protein</fullName>
    </submittedName>
</protein>
<organism evidence="1 2">
    <name type="scientific">Zobellia uliginosa</name>
    <dbReference type="NCBI Taxonomy" id="143224"/>
    <lineage>
        <taxon>Bacteria</taxon>
        <taxon>Pseudomonadati</taxon>
        <taxon>Bacteroidota</taxon>
        <taxon>Flavobacteriia</taxon>
        <taxon>Flavobacteriales</taxon>
        <taxon>Flavobacteriaceae</taxon>
        <taxon>Zobellia</taxon>
    </lineage>
</organism>
<name>A0ABY1KPD3_9FLAO</name>
<reference evidence="1 2" key="1">
    <citation type="submission" date="2017-01" db="EMBL/GenBank/DDBJ databases">
        <authorList>
            <person name="Varghese N."/>
            <person name="Submissions S."/>
        </authorList>
    </citation>
    <scope>NUCLEOTIDE SEQUENCE [LARGE SCALE GENOMIC DNA]</scope>
    <source>
        <strain evidence="1 2">DSM 2061</strain>
    </source>
</reference>